<evidence type="ECO:0000313" key="1">
    <source>
        <dbReference type="EMBL" id="EAX99944.1"/>
    </source>
</evidence>
<dbReference type="InParanoid" id="A2F551"/>
<dbReference type="Proteomes" id="UP000001542">
    <property type="component" value="Unassembled WGS sequence"/>
</dbReference>
<accession>A2F551</accession>
<evidence type="ECO:0000313" key="2">
    <source>
        <dbReference type="Proteomes" id="UP000001542"/>
    </source>
</evidence>
<keyword evidence="2" id="KW-1185">Reference proteome</keyword>
<dbReference type="VEuPathDB" id="TrichDB:TVAG_267130"/>
<dbReference type="AlphaFoldDB" id="A2F551"/>
<dbReference type="EMBL" id="DS113619">
    <property type="protein sequence ID" value="EAX99944.1"/>
    <property type="molecule type" value="Genomic_DNA"/>
</dbReference>
<proteinExistence type="predicted"/>
<dbReference type="SMR" id="A2F551"/>
<organism evidence="1 2">
    <name type="scientific">Trichomonas vaginalis (strain ATCC PRA-98 / G3)</name>
    <dbReference type="NCBI Taxonomy" id="412133"/>
    <lineage>
        <taxon>Eukaryota</taxon>
        <taxon>Metamonada</taxon>
        <taxon>Parabasalia</taxon>
        <taxon>Trichomonadida</taxon>
        <taxon>Trichomonadidae</taxon>
        <taxon>Trichomonas</taxon>
    </lineage>
</organism>
<protein>
    <submittedName>
        <fullName evidence="1">Uncharacterized protein</fullName>
    </submittedName>
</protein>
<reference evidence="1" key="1">
    <citation type="submission" date="2006-10" db="EMBL/GenBank/DDBJ databases">
        <authorList>
            <person name="Amadeo P."/>
            <person name="Zhao Q."/>
            <person name="Wortman J."/>
            <person name="Fraser-Liggett C."/>
            <person name="Carlton J."/>
        </authorList>
    </citation>
    <scope>NUCLEOTIDE SEQUENCE</scope>
    <source>
        <strain evidence="1">G3</strain>
    </source>
</reference>
<gene>
    <name evidence="1" type="ORF">TVAG_267130</name>
</gene>
<reference evidence="1" key="2">
    <citation type="journal article" date="2007" name="Science">
        <title>Draft genome sequence of the sexually transmitted pathogen Trichomonas vaginalis.</title>
        <authorList>
            <person name="Carlton J.M."/>
            <person name="Hirt R.P."/>
            <person name="Silva J.C."/>
            <person name="Delcher A.L."/>
            <person name="Schatz M."/>
            <person name="Zhao Q."/>
            <person name="Wortman J.R."/>
            <person name="Bidwell S.L."/>
            <person name="Alsmark U.C.M."/>
            <person name="Besteiro S."/>
            <person name="Sicheritz-Ponten T."/>
            <person name="Noel C.J."/>
            <person name="Dacks J.B."/>
            <person name="Foster P.G."/>
            <person name="Simillion C."/>
            <person name="Van de Peer Y."/>
            <person name="Miranda-Saavedra D."/>
            <person name="Barton G.J."/>
            <person name="Westrop G.D."/>
            <person name="Mueller S."/>
            <person name="Dessi D."/>
            <person name="Fiori P.L."/>
            <person name="Ren Q."/>
            <person name="Paulsen I."/>
            <person name="Zhang H."/>
            <person name="Bastida-Corcuera F.D."/>
            <person name="Simoes-Barbosa A."/>
            <person name="Brown M.T."/>
            <person name="Hayes R.D."/>
            <person name="Mukherjee M."/>
            <person name="Okumura C.Y."/>
            <person name="Schneider R."/>
            <person name="Smith A.J."/>
            <person name="Vanacova S."/>
            <person name="Villalvazo M."/>
            <person name="Haas B.J."/>
            <person name="Pertea M."/>
            <person name="Feldblyum T.V."/>
            <person name="Utterback T.R."/>
            <person name="Shu C.L."/>
            <person name="Osoegawa K."/>
            <person name="de Jong P.J."/>
            <person name="Hrdy I."/>
            <person name="Horvathova L."/>
            <person name="Zubacova Z."/>
            <person name="Dolezal P."/>
            <person name="Malik S.B."/>
            <person name="Logsdon J.M. Jr."/>
            <person name="Henze K."/>
            <person name="Gupta A."/>
            <person name="Wang C.C."/>
            <person name="Dunne R.L."/>
            <person name="Upcroft J.A."/>
            <person name="Upcroft P."/>
            <person name="White O."/>
            <person name="Salzberg S.L."/>
            <person name="Tang P."/>
            <person name="Chiu C.-H."/>
            <person name="Lee Y.-S."/>
            <person name="Embley T.M."/>
            <person name="Coombs G.H."/>
            <person name="Mottram J.C."/>
            <person name="Tachezy J."/>
            <person name="Fraser-Liggett C.M."/>
            <person name="Johnson P.J."/>
        </authorList>
    </citation>
    <scope>NUCLEOTIDE SEQUENCE [LARGE SCALE GENOMIC DNA]</scope>
    <source>
        <strain evidence="1">G3</strain>
    </source>
</reference>
<sequence length="160" mass="18710">MKEQKSPVNWILESLISNDESLIGLYKYIDSYLEFSQCLRIMKQIGSNQRIAENYDENLYELCQNILFPALEKFSIEKDESQQLSSDLLEQAGWVIEAQEEERVILSKDLLELEEKYNKNIDEQILNKSIWRNKGSILSRSLLASGRKPPLNFCQNDENE</sequence>
<name>A2F551_TRIV3</name>